<feature type="domain" description="PX" evidence="14">
    <location>
        <begin position="64"/>
        <end position="189"/>
    </location>
</feature>
<sequence length="189" mass="21630">MSSRVFKSFDTEIRESLTPPPPIEKPSSNSTKHTDSIPDAATSTKPSIKQPAKKQQSVYAAPENFLEIEVSNPQTHGLGSSQYTDYLVTCRTNIPLFRLKESRVRRRYSEFEKFKKLLELESSRVVIPSLPGKVFWGNKRFSEDVIEERRVGLEKFLRFAAGHPLLQTGCTKLLVGFLQDELWNSNVYY</sequence>
<dbReference type="Proteomes" id="UP000774326">
    <property type="component" value="Unassembled WGS sequence"/>
</dbReference>
<evidence type="ECO:0000256" key="3">
    <source>
        <dbReference type="ARBA" id="ARBA00004496"/>
    </source>
</evidence>
<dbReference type="GO" id="GO:0000139">
    <property type="term" value="C:Golgi membrane"/>
    <property type="evidence" value="ECO:0007669"/>
    <property type="project" value="UniProtKB-SubCell"/>
</dbReference>
<evidence type="ECO:0000259" key="14">
    <source>
        <dbReference type="PROSITE" id="PS50195"/>
    </source>
</evidence>
<keyword evidence="6" id="KW-0813">Transport</keyword>
<dbReference type="PANTHER" id="PTHR45963">
    <property type="entry name" value="RE52028P"/>
    <property type="match status" value="1"/>
</dbReference>
<dbReference type="SMART" id="SM00312">
    <property type="entry name" value="PX"/>
    <property type="match status" value="1"/>
</dbReference>
<reference evidence="15" key="2">
    <citation type="submission" date="2021-01" db="EMBL/GenBank/DDBJ databases">
        <authorList>
            <person name="Schikora-Tamarit M.A."/>
        </authorList>
    </citation>
    <scope>NUCLEOTIDE SEQUENCE</scope>
    <source>
        <strain evidence="15">CBS2887</strain>
    </source>
</reference>
<dbReference type="InterPro" id="IPR001683">
    <property type="entry name" value="PX_dom"/>
</dbReference>
<name>A0A9P8TPQ7_WICPI</name>
<protein>
    <recommendedName>
        <fullName evidence="5">Sorting nexin-3</fullName>
    </recommendedName>
</protein>
<evidence type="ECO:0000256" key="7">
    <source>
        <dbReference type="ARBA" id="ARBA00022490"/>
    </source>
</evidence>
<dbReference type="GO" id="GO:0034499">
    <property type="term" value="P:late endosome to Golgi transport"/>
    <property type="evidence" value="ECO:0007669"/>
    <property type="project" value="TreeGrafter"/>
</dbReference>
<gene>
    <name evidence="15" type="ORF">WICPIJ_001621</name>
</gene>
<accession>A0A9P8TPQ7</accession>
<evidence type="ECO:0000256" key="4">
    <source>
        <dbReference type="ARBA" id="ARBA00010883"/>
    </source>
</evidence>
<dbReference type="OrthoDB" id="5227681at2759"/>
<keyword evidence="10" id="KW-0446">Lipid-binding</keyword>
<keyword evidence="11" id="KW-0472">Membrane</keyword>
<comment type="subcellular location">
    <subcellularLocation>
        <location evidence="3">Cytoplasm</location>
    </subcellularLocation>
    <subcellularLocation>
        <location evidence="2">Golgi apparatus membrane</location>
        <topology evidence="2">Peripheral membrane protein</topology>
        <orientation evidence="2">Cytoplasmic side</orientation>
    </subcellularLocation>
    <subcellularLocation>
        <location evidence="1">Prevacuolar compartment membrane</location>
        <topology evidence="1">Peripheral membrane protein</topology>
        <orientation evidence="1">Cytoplasmic side</orientation>
    </subcellularLocation>
</comment>
<reference evidence="15" key="1">
    <citation type="journal article" date="2021" name="Open Biol.">
        <title>Shared evolutionary footprints suggest mitochondrial oxidative damage underlies multiple complex I losses in fungi.</title>
        <authorList>
            <person name="Schikora-Tamarit M.A."/>
            <person name="Marcet-Houben M."/>
            <person name="Nosek J."/>
            <person name="Gabaldon T."/>
        </authorList>
    </citation>
    <scope>NUCLEOTIDE SEQUENCE</scope>
    <source>
        <strain evidence="15">CBS2887</strain>
    </source>
</reference>
<evidence type="ECO:0000313" key="15">
    <source>
        <dbReference type="EMBL" id="KAH3687408.1"/>
    </source>
</evidence>
<organism evidence="15 16">
    <name type="scientific">Wickerhamomyces pijperi</name>
    <name type="common">Yeast</name>
    <name type="synonym">Pichia pijperi</name>
    <dbReference type="NCBI Taxonomy" id="599730"/>
    <lineage>
        <taxon>Eukaryota</taxon>
        <taxon>Fungi</taxon>
        <taxon>Dikarya</taxon>
        <taxon>Ascomycota</taxon>
        <taxon>Saccharomycotina</taxon>
        <taxon>Saccharomycetes</taxon>
        <taxon>Phaffomycetales</taxon>
        <taxon>Wickerhamomycetaceae</taxon>
        <taxon>Wickerhamomyces</taxon>
    </lineage>
</organism>
<evidence type="ECO:0000256" key="8">
    <source>
        <dbReference type="ARBA" id="ARBA00022927"/>
    </source>
</evidence>
<dbReference type="Pfam" id="PF00787">
    <property type="entry name" value="PX"/>
    <property type="match status" value="1"/>
</dbReference>
<dbReference type="GO" id="GO:0030904">
    <property type="term" value="C:retromer complex"/>
    <property type="evidence" value="ECO:0007669"/>
    <property type="project" value="TreeGrafter"/>
</dbReference>
<dbReference type="GO" id="GO:0015031">
    <property type="term" value="P:protein transport"/>
    <property type="evidence" value="ECO:0007669"/>
    <property type="project" value="UniProtKB-KW"/>
</dbReference>
<keyword evidence="8" id="KW-0653">Protein transport</keyword>
<dbReference type="AlphaFoldDB" id="A0A9P8TPQ7"/>
<evidence type="ECO:0000256" key="12">
    <source>
        <dbReference type="ARBA" id="ARBA00025533"/>
    </source>
</evidence>
<feature type="compositionally biased region" description="Polar residues" evidence="13">
    <location>
        <begin position="41"/>
        <end position="54"/>
    </location>
</feature>
<comment type="caution">
    <text evidence="15">The sequence shown here is derived from an EMBL/GenBank/DDBJ whole genome shotgun (WGS) entry which is preliminary data.</text>
</comment>
<evidence type="ECO:0000256" key="1">
    <source>
        <dbReference type="ARBA" id="ARBA00004179"/>
    </source>
</evidence>
<dbReference type="InterPro" id="IPR051074">
    <property type="entry name" value="Sorting_Nexin"/>
</dbReference>
<feature type="region of interest" description="Disordered" evidence="13">
    <location>
        <begin position="1"/>
        <end position="54"/>
    </location>
</feature>
<keyword evidence="9" id="KW-0333">Golgi apparatus</keyword>
<evidence type="ECO:0000256" key="13">
    <source>
        <dbReference type="SAM" id="MobiDB-lite"/>
    </source>
</evidence>
<comment type="similarity">
    <text evidence="4">Belongs to the sorting nexin family.</text>
</comment>
<comment type="function">
    <text evidence="12">Required for retention of late Golgi membrane proteins. Component of the retrieval machinery that functions by direct interaction with the cytosolic tails of certain TGN membrane proteins during the sorting/budding process at the prevacuolar compartment. Binds phosphatidylinositol 3-phosphate (PtdIns(P3)).</text>
</comment>
<proteinExistence type="inferred from homology"/>
<dbReference type="InterPro" id="IPR036871">
    <property type="entry name" value="PX_dom_sf"/>
</dbReference>
<dbReference type="Gene3D" id="3.30.1520.10">
    <property type="entry name" value="Phox-like domain"/>
    <property type="match status" value="1"/>
</dbReference>
<dbReference type="SUPFAM" id="SSF64268">
    <property type="entry name" value="PX domain"/>
    <property type="match status" value="1"/>
</dbReference>
<dbReference type="GO" id="GO:0032266">
    <property type="term" value="F:phosphatidylinositol-3-phosphate binding"/>
    <property type="evidence" value="ECO:0007669"/>
    <property type="project" value="TreeGrafter"/>
</dbReference>
<dbReference type="PANTHER" id="PTHR45963:SF2">
    <property type="entry name" value="RE52028P"/>
    <property type="match status" value="1"/>
</dbReference>
<dbReference type="GO" id="GO:0031901">
    <property type="term" value="C:early endosome membrane"/>
    <property type="evidence" value="ECO:0007669"/>
    <property type="project" value="TreeGrafter"/>
</dbReference>
<dbReference type="GO" id="GO:0032456">
    <property type="term" value="P:endocytic recycling"/>
    <property type="evidence" value="ECO:0007669"/>
    <property type="project" value="TreeGrafter"/>
</dbReference>
<evidence type="ECO:0000256" key="6">
    <source>
        <dbReference type="ARBA" id="ARBA00022448"/>
    </source>
</evidence>
<dbReference type="EMBL" id="JAEUBG010000855">
    <property type="protein sequence ID" value="KAH3687408.1"/>
    <property type="molecule type" value="Genomic_DNA"/>
</dbReference>
<keyword evidence="16" id="KW-1185">Reference proteome</keyword>
<keyword evidence="7" id="KW-0963">Cytoplasm</keyword>
<evidence type="ECO:0000256" key="5">
    <source>
        <dbReference type="ARBA" id="ARBA00020436"/>
    </source>
</evidence>
<evidence type="ECO:0000313" key="16">
    <source>
        <dbReference type="Proteomes" id="UP000774326"/>
    </source>
</evidence>
<evidence type="ECO:0000256" key="2">
    <source>
        <dbReference type="ARBA" id="ARBA00004255"/>
    </source>
</evidence>
<evidence type="ECO:0000256" key="10">
    <source>
        <dbReference type="ARBA" id="ARBA00023121"/>
    </source>
</evidence>
<dbReference type="PROSITE" id="PS50195">
    <property type="entry name" value="PX"/>
    <property type="match status" value="1"/>
</dbReference>
<evidence type="ECO:0000256" key="9">
    <source>
        <dbReference type="ARBA" id="ARBA00023034"/>
    </source>
</evidence>
<evidence type="ECO:0000256" key="11">
    <source>
        <dbReference type="ARBA" id="ARBA00023136"/>
    </source>
</evidence>